<protein>
    <recommendedName>
        <fullName evidence="3">HAD family hydrolase</fullName>
    </recommendedName>
</protein>
<evidence type="ECO:0008006" key="3">
    <source>
        <dbReference type="Google" id="ProtNLM"/>
    </source>
</evidence>
<dbReference type="NCBIfam" id="TIGR01662">
    <property type="entry name" value="HAD-SF-IIIA"/>
    <property type="match status" value="1"/>
</dbReference>
<reference evidence="1 2" key="1">
    <citation type="submission" date="2015-07" db="EMBL/GenBank/DDBJ databases">
        <title>Genome sequencing of Kibdelosporangium phytohabitans.</title>
        <authorList>
            <person name="Qin S."/>
            <person name="Xing K."/>
        </authorList>
    </citation>
    <scope>NUCLEOTIDE SEQUENCE [LARGE SCALE GENOMIC DNA]</scope>
    <source>
        <strain evidence="1 2">KLBMP1111</strain>
    </source>
</reference>
<dbReference type="AlphaFoldDB" id="A0A0N9I2C1"/>
<dbReference type="InterPro" id="IPR036412">
    <property type="entry name" value="HAD-like_sf"/>
</dbReference>
<dbReference type="Pfam" id="PF00702">
    <property type="entry name" value="Hydrolase"/>
    <property type="match status" value="1"/>
</dbReference>
<dbReference type="STRING" id="860235.AOZ06_43270"/>
<organism evidence="1 2">
    <name type="scientific">Kibdelosporangium phytohabitans</name>
    <dbReference type="NCBI Taxonomy" id="860235"/>
    <lineage>
        <taxon>Bacteria</taxon>
        <taxon>Bacillati</taxon>
        <taxon>Actinomycetota</taxon>
        <taxon>Actinomycetes</taxon>
        <taxon>Pseudonocardiales</taxon>
        <taxon>Pseudonocardiaceae</taxon>
        <taxon>Kibdelosporangium</taxon>
    </lineage>
</organism>
<dbReference type="SUPFAM" id="SSF56784">
    <property type="entry name" value="HAD-like"/>
    <property type="match status" value="1"/>
</dbReference>
<dbReference type="InterPro" id="IPR006549">
    <property type="entry name" value="HAD-SF_hydro_IIIA"/>
</dbReference>
<dbReference type="InterPro" id="IPR023214">
    <property type="entry name" value="HAD_sf"/>
</dbReference>
<dbReference type="EMBL" id="CP012752">
    <property type="protein sequence ID" value="ALG12778.1"/>
    <property type="molecule type" value="Genomic_DNA"/>
</dbReference>
<keyword evidence="2" id="KW-1185">Reference proteome</keyword>
<proteinExistence type="predicted"/>
<dbReference type="PANTHER" id="PTHR46649">
    <property type="match status" value="1"/>
</dbReference>
<evidence type="ECO:0000313" key="2">
    <source>
        <dbReference type="Proteomes" id="UP000063699"/>
    </source>
</evidence>
<dbReference type="SFLD" id="SFLDS00003">
    <property type="entry name" value="Haloacid_Dehalogenase"/>
    <property type="match status" value="1"/>
</dbReference>
<gene>
    <name evidence="1" type="ORF">AOZ06_43270</name>
</gene>
<accession>A0A0N9I2C1</accession>
<evidence type="ECO:0000313" key="1">
    <source>
        <dbReference type="EMBL" id="ALG12778.1"/>
    </source>
</evidence>
<dbReference type="Proteomes" id="UP000063699">
    <property type="component" value="Chromosome"/>
</dbReference>
<name>A0A0N9I2C1_9PSEU</name>
<sequence length="228" mass="24071">MGQITTVLLDVGGILLLPTTSVWQAAVAHAGIEPTGEQLRRAHYAATAAMDASGDVDLDLYRRVVAQRCGVTDEFTAQVLAELDEHFTGEAWLQRAPQAKEGIERLLAAGYRVGIVSNSVGTVAEMLVTAGVCQAGAGDLVPVEVVIDSAVVGVRKPDPAIFGFALDHMGVTAAETAYLGDTARADVDGARLAGLRPIHFDPYGDCPDPAGDHEHLQRFDRLSELLTG</sequence>
<dbReference type="SFLD" id="SFLDG01129">
    <property type="entry name" value="C1.5:_HAD__Beta-PGM__Phosphata"/>
    <property type="match status" value="1"/>
</dbReference>
<dbReference type="RefSeq" id="WP_054294670.1">
    <property type="nucleotide sequence ID" value="NZ_CP012752.1"/>
</dbReference>
<dbReference type="PANTHER" id="PTHR46649:SF4">
    <property type="entry name" value="HALOACID DEHALOGENASE-LIKE HYDROLASE (HAD) SUPERFAMILY PROTEIN"/>
    <property type="match status" value="1"/>
</dbReference>
<dbReference type="KEGG" id="kphy:AOZ06_43270"/>
<dbReference type="Gene3D" id="3.40.50.1000">
    <property type="entry name" value="HAD superfamily/HAD-like"/>
    <property type="match status" value="1"/>
</dbReference>